<comment type="caution">
    <text evidence="2">The sequence shown here is derived from an EMBL/GenBank/DDBJ whole genome shotgun (WGS) entry which is preliminary data.</text>
</comment>
<feature type="region of interest" description="Disordered" evidence="1">
    <location>
        <begin position="1"/>
        <end position="23"/>
    </location>
</feature>
<gene>
    <name evidence="2" type="ORF">SPARVUS_LOCUS14427887</name>
</gene>
<name>A0ABN9GNW9_9NEOB</name>
<protein>
    <submittedName>
        <fullName evidence="2">Uncharacterized protein</fullName>
    </submittedName>
</protein>
<organism evidence="2 3">
    <name type="scientific">Staurois parvus</name>
    <dbReference type="NCBI Taxonomy" id="386267"/>
    <lineage>
        <taxon>Eukaryota</taxon>
        <taxon>Metazoa</taxon>
        <taxon>Chordata</taxon>
        <taxon>Craniata</taxon>
        <taxon>Vertebrata</taxon>
        <taxon>Euteleostomi</taxon>
        <taxon>Amphibia</taxon>
        <taxon>Batrachia</taxon>
        <taxon>Anura</taxon>
        <taxon>Neobatrachia</taxon>
        <taxon>Ranoidea</taxon>
        <taxon>Ranidae</taxon>
        <taxon>Staurois</taxon>
    </lineage>
</organism>
<evidence type="ECO:0000256" key="1">
    <source>
        <dbReference type="SAM" id="MobiDB-lite"/>
    </source>
</evidence>
<evidence type="ECO:0000313" key="3">
    <source>
        <dbReference type="Proteomes" id="UP001162483"/>
    </source>
</evidence>
<accession>A0ABN9GNW9</accession>
<dbReference type="EMBL" id="CATNWA010018977">
    <property type="protein sequence ID" value="CAI9610549.1"/>
    <property type="molecule type" value="Genomic_DNA"/>
</dbReference>
<sequence length="95" mass="10661">MQSGKYHSPGNHQTQTCPSDCQTEKRDSSLQRRFLHCSDTALHLWLTTCCSSQLLPPFVITPLTVDRGIFNNKEISLTYCTGATYHGTRLNSLNS</sequence>
<dbReference type="Proteomes" id="UP001162483">
    <property type="component" value="Unassembled WGS sequence"/>
</dbReference>
<keyword evidence="3" id="KW-1185">Reference proteome</keyword>
<proteinExistence type="predicted"/>
<feature type="compositionally biased region" description="Polar residues" evidence="1">
    <location>
        <begin position="1"/>
        <end position="21"/>
    </location>
</feature>
<reference evidence="2" key="1">
    <citation type="submission" date="2023-05" db="EMBL/GenBank/DDBJ databases">
        <authorList>
            <person name="Stuckert A."/>
        </authorList>
    </citation>
    <scope>NUCLEOTIDE SEQUENCE</scope>
</reference>
<evidence type="ECO:0000313" key="2">
    <source>
        <dbReference type="EMBL" id="CAI9610549.1"/>
    </source>
</evidence>